<dbReference type="eggNOG" id="arCOG03473">
    <property type="taxonomic scope" value="Archaea"/>
</dbReference>
<dbReference type="GO" id="GO:0003677">
    <property type="term" value="F:DNA binding"/>
    <property type="evidence" value="ECO:0007669"/>
    <property type="project" value="InterPro"/>
</dbReference>
<dbReference type="GO" id="GO:0004803">
    <property type="term" value="F:transposase activity"/>
    <property type="evidence" value="ECO:0007669"/>
    <property type="project" value="InterPro"/>
</dbReference>
<dbReference type="RefSeq" id="WP_012036828.1">
    <property type="nucleotide sequence ID" value="NC_009464.1"/>
</dbReference>
<dbReference type="InterPro" id="IPR047654">
    <property type="entry name" value="IS1634_transpos"/>
</dbReference>
<dbReference type="GeneID" id="5144544"/>
<dbReference type="OrthoDB" id="134456at2157"/>
<dbReference type="EMBL" id="AM114193">
    <property type="protein sequence ID" value="CAJ35671.1"/>
    <property type="molecule type" value="Genomic_DNA"/>
</dbReference>
<dbReference type="InterPro" id="IPR012337">
    <property type="entry name" value="RNaseH-like_sf"/>
</dbReference>
<dbReference type="PANTHER" id="PTHR34614">
    <property type="match status" value="1"/>
</dbReference>
<organism evidence="2 3">
    <name type="scientific">Methanocella arvoryzae (strain DSM 22066 / NBRC 105507 / MRE50)</name>
    <dbReference type="NCBI Taxonomy" id="351160"/>
    <lineage>
        <taxon>Archaea</taxon>
        <taxon>Methanobacteriati</taxon>
        <taxon>Methanobacteriota</taxon>
        <taxon>Stenosarchaea group</taxon>
        <taxon>Methanomicrobia</taxon>
        <taxon>Methanocellales</taxon>
        <taxon>Methanocellaceae</taxon>
        <taxon>Methanocella</taxon>
    </lineage>
</organism>
<feature type="domain" description="Transposase IS4-like" evidence="1">
    <location>
        <begin position="176"/>
        <end position="449"/>
    </location>
</feature>
<dbReference type="Pfam" id="PF01609">
    <property type="entry name" value="DDE_Tnp_1"/>
    <property type="match status" value="1"/>
</dbReference>
<accession>Q0W7H2</accession>
<dbReference type="PANTHER" id="PTHR34614:SF2">
    <property type="entry name" value="TRANSPOSASE IS4-LIKE DOMAIN-CONTAINING PROTEIN"/>
    <property type="match status" value="1"/>
</dbReference>
<protein>
    <submittedName>
        <fullName evidence="2">Transposase (IS4)</fullName>
    </submittedName>
</protein>
<dbReference type="SUPFAM" id="SSF53098">
    <property type="entry name" value="Ribonuclease H-like"/>
    <property type="match status" value="1"/>
</dbReference>
<dbReference type="GO" id="GO:0006313">
    <property type="term" value="P:DNA transposition"/>
    <property type="evidence" value="ECO:0007669"/>
    <property type="project" value="InterPro"/>
</dbReference>
<dbReference type="STRING" id="351160.RCIX186"/>
<evidence type="ECO:0000313" key="3">
    <source>
        <dbReference type="Proteomes" id="UP000000663"/>
    </source>
</evidence>
<evidence type="ECO:0000259" key="1">
    <source>
        <dbReference type="Pfam" id="PF01609"/>
    </source>
</evidence>
<dbReference type="KEGG" id="rci:RCIX186"/>
<dbReference type="AlphaFoldDB" id="Q0W7H2"/>
<dbReference type="InterPro" id="IPR002559">
    <property type="entry name" value="Transposase_11"/>
</dbReference>
<sequence length="509" mass="59309">MKSSVRVKRINGKEYLYEDTPYYDKEKKQIRHRSRYLGKNVDGKPVKKVKAPRNTYHYGEFLPLLDTVKKLGLEEILSEYLSDEKARMLLALSFNRVVRPLPFYQAASWYETTWLQNEWGLDLSGPRISELLSMIGESSIPDKFARRLIERDAPQGSLIYDITSISSYSRQIGLLEHGYNREHTGIRQVNMGLVIDKEKTIPLLYDVYPGSITDVSTLLNTVKKMRAMGVQDCTLILDRGFFSTGNIDELMKSTLKFVVPATYQLKTVKQLVSKMHRSINDPNNLHMYGKETLFVKSVELDVGEHCLKGYCYYSLRKEHGDEDSFYRKLHDLKARLERFELKKWMKPYHVFQETCAGYTQYFTWKLVEGRFQVKIKKNAVAQRVNKMGLYILFTNDTLSWDECLSTYKSRDLVEKGFDILKNDLEARPLNIQKESTLKGLLFVNFLSLILKMRLLRMMKDTGLHEKYTIDSLLFELEKIKKIELEDGTQVTTELTKKHKELLKPLGLCA</sequence>
<gene>
    <name evidence="2" type="primary">tnp-5</name>
    <name evidence="2" type="ORF">RCIX186</name>
</gene>
<name>Q0W7H2_METAR</name>
<dbReference type="NCBIfam" id="NF033559">
    <property type="entry name" value="transpos_IS1634"/>
    <property type="match status" value="1"/>
</dbReference>
<dbReference type="Proteomes" id="UP000000663">
    <property type="component" value="Chromosome"/>
</dbReference>
<reference evidence="2 3" key="1">
    <citation type="journal article" date="2006" name="Science">
        <title>Genome of rice cluster I archaea -- the key methane producers in the rice rhizosphere.</title>
        <authorList>
            <person name="Erkel C."/>
            <person name="Kube M."/>
            <person name="Reinhardt R."/>
            <person name="Liesack W."/>
        </authorList>
    </citation>
    <scope>NUCLEOTIDE SEQUENCE [LARGE SCALE GENOMIC DNA]</scope>
    <source>
        <strain evidence="3">DSM 22066 / NBRC 105507 / MRE50</strain>
    </source>
</reference>
<evidence type="ECO:0000313" key="2">
    <source>
        <dbReference type="EMBL" id="CAJ35671.1"/>
    </source>
</evidence>
<keyword evidence="3" id="KW-1185">Reference proteome</keyword>
<proteinExistence type="predicted"/>